<organism evidence="2 3">
    <name type="scientific">Fibrobacter succinogenes</name>
    <name type="common">Bacteroides succinogenes</name>
    <dbReference type="NCBI Taxonomy" id="833"/>
    <lineage>
        <taxon>Bacteria</taxon>
        <taxon>Pseudomonadati</taxon>
        <taxon>Fibrobacterota</taxon>
        <taxon>Fibrobacteria</taxon>
        <taxon>Fibrobacterales</taxon>
        <taxon>Fibrobacteraceae</taxon>
        <taxon>Fibrobacter</taxon>
    </lineage>
</organism>
<keyword evidence="1" id="KW-0472">Membrane</keyword>
<keyword evidence="1" id="KW-0812">Transmembrane</keyword>
<evidence type="ECO:0000313" key="2">
    <source>
        <dbReference type="EMBL" id="SUQ20075.1"/>
    </source>
</evidence>
<dbReference type="EMBL" id="UHJL01000001">
    <property type="protein sequence ID" value="SUQ20075.1"/>
    <property type="molecule type" value="Genomic_DNA"/>
</dbReference>
<dbReference type="AlphaFoldDB" id="A0A380RXS3"/>
<proteinExistence type="predicted"/>
<evidence type="ECO:0000256" key="1">
    <source>
        <dbReference type="SAM" id="Phobius"/>
    </source>
</evidence>
<evidence type="ECO:0000313" key="3">
    <source>
        <dbReference type="Proteomes" id="UP000255423"/>
    </source>
</evidence>
<dbReference type="Proteomes" id="UP000255423">
    <property type="component" value="Unassembled WGS sequence"/>
</dbReference>
<keyword evidence="1" id="KW-1133">Transmembrane helix</keyword>
<feature type="transmembrane region" description="Helical" evidence="1">
    <location>
        <begin position="87"/>
        <end position="110"/>
    </location>
</feature>
<sequence>MVCSKCGEKFDYYEPCCPWCGAPKPVEEPKSAGNVSPMEESSEKEDECVTFESKRDHDGAFEIARQHVGSILSLCLGLFLFRTDDMFCLVLSLFFVIGAPFIFLNARFLAKVVHKVKCYKDRFVLCTCYDEMAFSFDKANRPEMKISVFDGYNTIVFQNSQYRKTFIVCERDFPEVVVAMKRVYGISAE</sequence>
<gene>
    <name evidence="2" type="ORF">SAMN05661053_1328</name>
</gene>
<accession>A0A380RXS3</accession>
<protein>
    <submittedName>
        <fullName evidence="2">Uncharacterized protein</fullName>
    </submittedName>
</protein>
<dbReference type="RefSeq" id="WP_109572518.1">
    <property type="nucleotide sequence ID" value="NZ_UHJL01000001.1"/>
</dbReference>
<reference evidence="2 3" key="1">
    <citation type="submission" date="2017-08" db="EMBL/GenBank/DDBJ databases">
        <authorList>
            <person name="de Groot N.N."/>
        </authorList>
    </citation>
    <scope>NUCLEOTIDE SEQUENCE [LARGE SCALE GENOMIC DNA]</scope>
    <source>
        <strain evidence="2 3">HM2</strain>
    </source>
</reference>
<name>A0A380RXS3_FIBSU</name>